<dbReference type="PROSITE" id="PS00028">
    <property type="entry name" value="ZINC_FINGER_C2H2_1"/>
    <property type="match status" value="4"/>
</dbReference>
<dbReference type="GO" id="GO:0008270">
    <property type="term" value="F:zinc ion binding"/>
    <property type="evidence" value="ECO:0007669"/>
    <property type="project" value="UniProtKB-KW"/>
</dbReference>
<dbReference type="PROSITE" id="PS50157">
    <property type="entry name" value="ZINC_FINGER_C2H2_2"/>
    <property type="match status" value="4"/>
</dbReference>
<evidence type="ECO:0000313" key="12">
    <source>
        <dbReference type="Proteomes" id="UP001209570"/>
    </source>
</evidence>
<dbReference type="Proteomes" id="UP001209570">
    <property type="component" value="Unassembled WGS sequence"/>
</dbReference>
<evidence type="ECO:0000256" key="5">
    <source>
        <dbReference type="ARBA" id="ARBA00022833"/>
    </source>
</evidence>
<evidence type="ECO:0000313" key="11">
    <source>
        <dbReference type="EMBL" id="KAJ0405556.1"/>
    </source>
</evidence>
<evidence type="ECO:0000256" key="2">
    <source>
        <dbReference type="ARBA" id="ARBA00022723"/>
    </source>
</evidence>
<comment type="subcellular location">
    <subcellularLocation>
        <location evidence="1">Nucleus</location>
    </subcellularLocation>
</comment>
<dbReference type="PANTHER" id="PTHR23235:SF120">
    <property type="entry name" value="KRUPPEL-LIKE FACTOR 15"/>
    <property type="match status" value="1"/>
</dbReference>
<evidence type="ECO:0000256" key="3">
    <source>
        <dbReference type="ARBA" id="ARBA00022737"/>
    </source>
</evidence>
<dbReference type="InterPro" id="IPR036236">
    <property type="entry name" value="Znf_C2H2_sf"/>
</dbReference>
<dbReference type="InterPro" id="IPR013087">
    <property type="entry name" value="Znf_C2H2_type"/>
</dbReference>
<feature type="domain" description="C2H2-type" evidence="10">
    <location>
        <begin position="167"/>
        <end position="196"/>
    </location>
</feature>
<evidence type="ECO:0000256" key="4">
    <source>
        <dbReference type="ARBA" id="ARBA00022771"/>
    </source>
</evidence>
<keyword evidence="4 7" id="KW-0863">Zinc-finger</keyword>
<dbReference type="FunFam" id="3.30.160.60:FF:000072">
    <property type="entry name" value="zinc finger protein 143 isoform X1"/>
    <property type="match status" value="1"/>
</dbReference>
<keyword evidence="5" id="KW-0862">Zinc</keyword>
<gene>
    <name evidence="11" type="ORF">P43SY_009605</name>
</gene>
<dbReference type="Gene3D" id="3.30.160.60">
    <property type="entry name" value="Classic Zinc Finger"/>
    <property type="match status" value="4"/>
</dbReference>
<feature type="coiled-coil region" evidence="8">
    <location>
        <begin position="250"/>
        <end position="277"/>
    </location>
</feature>
<keyword evidence="12" id="KW-1185">Reference proteome</keyword>
<reference evidence="11" key="1">
    <citation type="submission" date="2021-12" db="EMBL/GenBank/DDBJ databases">
        <title>Prjna785345.</title>
        <authorList>
            <person name="Rujirawat T."/>
            <person name="Krajaejun T."/>
        </authorList>
    </citation>
    <scope>NUCLEOTIDE SEQUENCE</scope>
    <source>
        <strain evidence="11">Pi057C3</strain>
    </source>
</reference>
<feature type="domain" description="C2H2-type" evidence="10">
    <location>
        <begin position="197"/>
        <end position="222"/>
    </location>
</feature>
<accession>A0AAD5Q8N0</accession>
<sequence>MDMMDMEASSAGLLDSKAVFHPLQASFDTPLAMAAHVATLHHAAATLDSTGHLLLQVEDGTTSAASSASPSPSAALSMPAGVGGDDGSAEEMGSDEQGGKEKWHKRHVCDVPDCGKSFDSKWALIRHIRVHTGEKPFPCTFPDCDKSFAEKSAMTRHLQTHSRDKPYKCTYPGCTKSFKGKDYLEFHLKIHAEGNPYACEHPSCSKTFCSPKSLKKHIRLWHNPGGKSTSMEQQLRERIIKMATRNKEKTRKFEATIRSLMDENDALKRRIAELEAAATMRPL</sequence>
<evidence type="ECO:0000259" key="10">
    <source>
        <dbReference type="PROSITE" id="PS50157"/>
    </source>
</evidence>
<proteinExistence type="predicted"/>
<evidence type="ECO:0000256" key="8">
    <source>
        <dbReference type="SAM" id="Coils"/>
    </source>
</evidence>
<dbReference type="EMBL" id="JAKCXM010000043">
    <property type="protein sequence ID" value="KAJ0405556.1"/>
    <property type="molecule type" value="Genomic_DNA"/>
</dbReference>
<dbReference type="GO" id="GO:0005634">
    <property type="term" value="C:nucleus"/>
    <property type="evidence" value="ECO:0007669"/>
    <property type="project" value="UniProtKB-SubCell"/>
</dbReference>
<comment type="caution">
    <text evidence="11">The sequence shown here is derived from an EMBL/GenBank/DDBJ whole genome shotgun (WGS) entry which is preliminary data.</text>
</comment>
<dbReference type="SUPFAM" id="SSF57667">
    <property type="entry name" value="beta-beta-alpha zinc fingers"/>
    <property type="match status" value="2"/>
</dbReference>
<dbReference type="PANTHER" id="PTHR23235">
    <property type="entry name" value="KRUEPPEL-LIKE TRANSCRIPTION FACTOR"/>
    <property type="match status" value="1"/>
</dbReference>
<dbReference type="FunFam" id="3.30.160.60:FF:001102">
    <property type="entry name" value="Transcription factor IIIA"/>
    <property type="match status" value="1"/>
</dbReference>
<keyword evidence="6" id="KW-0539">Nucleus</keyword>
<feature type="domain" description="C2H2-type" evidence="10">
    <location>
        <begin position="137"/>
        <end position="166"/>
    </location>
</feature>
<evidence type="ECO:0000256" key="1">
    <source>
        <dbReference type="ARBA" id="ARBA00004123"/>
    </source>
</evidence>
<dbReference type="GO" id="GO:0000981">
    <property type="term" value="F:DNA-binding transcription factor activity, RNA polymerase II-specific"/>
    <property type="evidence" value="ECO:0007669"/>
    <property type="project" value="TreeGrafter"/>
</dbReference>
<organism evidence="11 12">
    <name type="scientific">Pythium insidiosum</name>
    <name type="common">Pythiosis disease agent</name>
    <dbReference type="NCBI Taxonomy" id="114742"/>
    <lineage>
        <taxon>Eukaryota</taxon>
        <taxon>Sar</taxon>
        <taxon>Stramenopiles</taxon>
        <taxon>Oomycota</taxon>
        <taxon>Peronosporomycetes</taxon>
        <taxon>Pythiales</taxon>
        <taxon>Pythiaceae</taxon>
        <taxon>Pythium</taxon>
    </lineage>
</organism>
<keyword evidence="8" id="KW-0175">Coiled coil</keyword>
<feature type="region of interest" description="Disordered" evidence="9">
    <location>
        <begin position="63"/>
        <end position="104"/>
    </location>
</feature>
<dbReference type="SMART" id="SM00355">
    <property type="entry name" value="ZnF_C2H2"/>
    <property type="match status" value="4"/>
</dbReference>
<feature type="domain" description="C2H2-type" evidence="10">
    <location>
        <begin position="107"/>
        <end position="136"/>
    </location>
</feature>
<keyword evidence="2" id="KW-0479">Metal-binding</keyword>
<evidence type="ECO:0000256" key="6">
    <source>
        <dbReference type="ARBA" id="ARBA00023242"/>
    </source>
</evidence>
<keyword evidence="3" id="KW-0677">Repeat</keyword>
<feature type="compositionally biased region" description="Low complexity" evidence="9">
    <location>
        <begin position="63"/>
        <end position="80"/>
    </location>
</feature>
<dbReference type="FunFam" id="3.30.160.60:FF:002155">
    <property type="entry name" value="Zinc finger protein ZIC 3"/>
    <property type="match status" value="1"/>
</dbReference>
<evidence type="ECO:0000256" key="9">
    <source>
        <dbReference type="SAM" id="MobiDB-lite"/>
    </source>
</evidence>
<protein>
    <recommendedName>
        <fullName evidence="10">C2H2-type domain-containing protein</fullName>
    </recommendedName>
</protein>
<dbReference type="AlphaFoldDB" id="A0AAD5Q8N0"/>
<evidence type="ECO:0000256" key="7">
    <source>
        <dbReference type="PROSITE-ProRule" id="PRU00042"/>
    </source>
</evidence>
<dbReference type="GO" id="GO:0000978">
    <property type="term" value="F:RNA polymerase II cis-regulatory region sequence-specific DNA binding"/>
    <property type="evidence" value="ECO:0007669"/>
    <property type="project" value="TreeGrafter"/>
</dbReference>
<dbReference type="Pfam" id="PF00096">
    <property type="entry name" value="zf-C2H2"/>
    <property type="match status" value="3"/>
</dbReference>
<dbReference type="FunFam" id="3.30.160.60:FF:002088">
    <property type="entry name" value="Zinc finger protein ZIC 3"/>
    <property type="match status" value="1"/>
</dbReference>
<name>A0AAD5Q8N0_PYTIN</name>